<feature type="transmembrane region" description="Helical" evidence="2">
    <location>
        <begin position="85"/>
        <end position="108"/>
    </location>
</feature>
<evidence type="ECO:0000313" key="3">
    <source>
        <dbReference type="EMBL" id="CDW46762.1"/>
    </source>
</evidence>
<dbReference type="EMBL" id="HACA01029401">
    <property type="protein sequence ID" value="CDW46762.1"/>
    <property type="molecule type" value="Transcribed_RNA"/>
</dbReference>
<sequence>VHPTDKVRKMAIEDGHTLDLEGGRRPSFRKYKQDTEDMNGHPYTTEDRVSVLSNSSFRQHGGSVTGSDAPKQPWYKGVTCHDIRAIMPTVLILLGGLLIMIFVIPYAFSTVIKQLQAEEVLEQKRLAEEAGSNNLSTLLTTLSPVSETTTPLLLASSSSSSIPSPTPSGS</sequence>
<evidence type="ECO:0000256" key="2">
    <source>
        <dbReference type="SAM" id="Phobius"/>
    </source>
</evidence>
<protein>
    <submittedName>
        <fullName evidence="3">Uncharacterized protein</fullName>
    </submittedName>
</protein>
<name>A0A0K2V9B8_LEPSM</name>
<evidence type="ECO:0000256" key="1">
    <source>
        <dbReference type="SAM" id="MobiDB-lite"/>
    </source>
</evidence>
<proteinExistence type="predicted"/>
<reference evidence="3" key="1">
    <citation type="submission" date="2014-05" db="EMBL/GenBank/DDBJ databases">
        <authorList>
            <person name="Chronopoulou M."/>
        </authorList>
    </citation>
    <scope>NUCLEOTIDE SEQUENCE</scope>
    <source>
        <tissue evidence="3">Whole organism</tissue>
    </source>
</reference>
<keyword evidence="2" id="KW-0472">Membrane</keyword>
<organism evidence="3">
    <name type="scientific">Lepeophtheirus salmonis</name>
    <name type="common">Salmon louse</name>
    <name type="synonym">Caligus salmonis</name>
    <dbReference type="NCBI Taxonomy" id="72036"/>
    <lineage>
        <taxon>Eukaryota</taxon>
        <taxon>Metazoa</taxon>
        <taxon>Ecdysozoa</taxon>
        <taxon>Arthropoda</taxon>
        <taxon>Crustacea</taxon>
        <taxon>Multicrustacea</taxon>
        <taxon>Hexanauplia</taxon>
        <taxon>Copepoda</taxon>
        <taxon>Siphonostomatoida</taxon>
        <taxon>Caligidae</taxon>
        <taxon>Lepeophtheirus</taxon>
    </lineage>
</organism>
<feature type="region of interest" description="Disordered" evidence="1">
    <location>
        <begin position="23"/>
        <end position="45"/>
    </location>
</feature>
<keyword evidence="2" id="KW-0812">Transmembrane</keyword>
<dbReference type="OrthoDB" id="10591818at2759"/>
<feature type="compositionally biased region" description="Basic and acidic residues" evidence="1">
    <location>
        <begin position="31"/>
        <end position="45"/>
    </location>
</feature>
<accession>A0A0K2V9B8</accession>
<keyword evidence="2" id="KW-1133">Transmembrane helix</keyword>
<feature type="non-terminal residue" evidence="3">
    <location>
        <position position="1"/>
    </location>
</feature>
<dbReference type="AlphaFoldDB" id="A0A0K2V9B8"/>